<dbReference type="EMBL" id="JQ844188">
    <property type="protein sequence ID" value="AGS52286.1"/>
    <property type="molecule type" value="Genomic_DNA"/>
</dbReference>
<organism evidence="1">
    <name type="scientific">uncultured bacterium contig00061</name>
    <dbReference type="NCBI Taxonomy" id="1181544"/>
    <lineage>
        <taxon>Bacteria</taxon>
        <taxon>environmental samples</taxon>
    </lineage>
</organism>
<reference evidence="1" key="1">
    <citation type="submission" date="2012-03" db="EMBL/GenBank/DDBJ databases">
        <title>Functional metagenomics reveals considerable lignocellulase gene clusters in the gut microbiome of a wood-feeding higher termite.</title>
        <authorList>
            <person name="Liu N."/>
        </authorList>
    </citation>
    <scope>NUCLEOTIDE SEQUENCE</scope>
</reference>
<dbReference type="AlphaFoldDB" id="A0A806JYW9"/>
<sequence length="49" mass="5667">MGRKKTAVAECLSLTCNDKSEFAEYFYSRNLLKKTPRRDAEAQRVRGDL</sequence>
<proteinExistence type="predicted"/>
<accession>A0A806JYW9</accession>
<evidence type="ECO:0000313" key="1">
    <source>
        <dbReference type="EMBL" id="AGS52286.1"/>
    </source>
</evidence>
<name>A0A806JYW9_9BACT</name>
<protein>
    <submittedName>
        <fullName evidence="1">Uncharacterized protein</fullName>
    </submittedName>
</protein>